<dbReference type="Pfam" id="PF14348">
    <property type="entry name" value="DtrJ-like"/>
    <property type="match status" value="1"/>
</dbReference>
<name>A0A3Y4YK48_SALET</name>
<comment type="caution">
    <text evidence="2">The sequence shown here is derived from an EMBL/GenBank/DDBJ whole genome shotgun (WGS) entry which is preliminary data.</text>
</comment>
<keyword evidence="1" id="KW-0472">Membrane</keyword>
<proteinExistence type="predicted"/>
<evidence type="ECO:0000256" key="1">
    <source>
        <dbReference type="SAM" id="Phobius"/>
    </source>
</evidence>
<accession>A0A3Y4YK48</accession>
<feature type="transmembrane region" description="Helical" evidence="1">
    <location>
        <begin position="33"/>
        <end position="58"/>
    </location>
</feature>
<protein>
    <submittedName>
        <fullName evidence="2">DUF4400 domain-containing protein</fullName>
    </submittedName>
</protein>
<dbReference type="InterPro" id="IPR022266">
    <property type="entry name" value="DtrJ-like"/>
</dbReference>
<dbReference type="AlphaFoldDB" id="A0A3Y4YK48"/>
<sequence length="62" mass="6902">MEAPPSFVYNYAKHFVKHTFTVPCLVYLLWPSAIYPSLLLLPAAVLLGVAVTVAMASFKKYL</sequence>
<dbReference type="EMBL" id="AAGLQK010000078">
    <property type="protein sequence ID" value="EBP4061115.1"/>
    <property type="molecule type" value="Genomic_DNA"/>
</dbReference>
<gene>
    <name evidence="2" type="ORF">Z599_26050</name>
</gene>
<organism evidence="2">
    <name type="scientific">Salmonella enterica I</name>
    <dbReference type="NCBI Taxonomy" id="59201"/>
    <lineage>
        <taxon>Bacteria</taxon>
        <taxon>Pseudomonadati</taxon>
        <taxon>Pseudomonadota</taxon>
        <taxon>Gammaproteobacteria</taxon>
        <taxon>Enterobacterales</taxon>
        <taxon>Enterobacteriaceae</taxon>
        <taxon>Salmonella</taxon>
    </lineage>
</organism>
<reference evidence="2" key="1">
    <citation type="submission" date="2018-07" db="EMBL/GenBank/DDBJ databases">
        <authorList>
            <consortium name="GenomeTrakr network: Whole genome sequencing for foodborne pathogen traceback"/>
        </authorList>
    </citation>
    <scope>NUCLEOTIDE SEQUENCE</scope>
    <source>
        <strain evidence="2">MDH-2013-00175</strain>
    </source>
</reference>
<evidence type="ECO:0000313" key="2">
    <source>
        <dbReference type="EMBL" id="EBP4061115.1"/>
    </source>
</evidence>
<keyword evidence="1" id="KW-1133">Transmembrane helix</keyword>
<keyword evidence="1" id="KW-0812">Transmembrane</keyword>